<keyword evidence="3" id="KW-1185">Reference proteome</keyword>
<evidence type="ECO:0000313" key="3">
    <source>
        <dbReference type="Proteomes" id="UP001455384"/>
    </source>
</evidence>
<evidence type="ECO:0000313" key="2">
    <source>
        <dbReference type="EMBL" id="WZX28754.1"/>
    </source>
</evidence>
<dbReference type="InterPro" id="IPR019454">
    <property type="entry name" value="Lipoprot_YkyA-like"/>
</dbReference>
<organism evidence="2 3">
    <name type="scientific">Salinicoccus bachuensis</name>
    <dbReference type="NCBI Taxonomy" id="3136731"/>
    <lineage>
        <taxon>Bacteria</taxon>
        <taxon>Bacillati</taxon>
        <taxon>Bacillota</taxon>
        <taxon>Bacilli</taxon>
        <taxon>Bacillales</taxon>
        <taxon>Staphylococcaceae</taxon>
        <taxon>Salinicoccus</taxon>
    </lineage>
</organism>
<proteinExistence type="predicted"/>
<keyword evidence="1" id="KW-0732">Signal</keyword>
<dbReference type="SUPFAM" id="SSF140423">
    <property type="entry name" value="MW0975(SA0943)-like"/>
    <property type="match status" value="1"/>
</dbReference>
<dbReference type="InterPro" id="IPR036785">
    <property type="entry name" value="YkyA-like_sf"/>
</dbReference>
<reference evidence="3" key="1">
    <citation type="submission" date="2023-10" db="EMBL/GenBank/DDBJ databases">
        <title>Genome analysis and identification of Salinococcus sp. Bachu38 nov., a PGPR from the rhizosphere of Tamarix.</title>
        <authorList>
            <person name="Liang Z."/>
            <person name="Zhang X."/>
            <person name="Jia J."/>
            <person name="Chen X."/>
            <person name="Wang Y."/>
            <person name="Wang Q."/>
            <person name="Wang R."/>
        </authorList>
    </citation>
    <scope>NUCLEOTIDE SEQUENCE [LARGE SCALE GENOMIC DNA]</scope>
    <source>
        <strain evidence="3">Bachu38</strain>
    </source>
</reference>
<gene>
    <name evidence="2" type="ORF">RQP18_08670</name>
</gene>
<dbReference type="Proteomes" id="UP001455384">
    <property type="component" value="Chromosome"/>
</dbReference>
<sequence>MFSHCRNTAVGITASLLILSGCSNAIEETQTSLSDIEAQQEAAIQSFTQLADLESRLQSEFETVLEEDEDLSTLSDGSAQVHTNIEERRGALEALSETSGELLSQHEEMTQIDSDEISEEAVNGVLDSLDSVTGSLDEFTSAYEEQLSSQTAYFESLGQDDSSYETFQKGIEAVNDEMEGIRALRIQLDEEFVALEEAHSTLSSQLEETSNE</sequence>
<dbReference type="Pfam" id="PF10368">
    <property type="entry name" value="YkyA"/>
    <property type="match status" value="1"/>
</dbReference>
<dbReference type="EMBL" id="CP138333">
    <property type="protein sequence ID" value="WZX28754.1"/>
    <property type="molecule type" value="Genomic_DNA"/>
</dbReference>
<feature type="signal peptide" evidence="1">
    <location>
        <begin position="1"/>
        <end position="25"/>
    </location>
</feature>
<protein>
    <submittedName>
        <fullName evidence="2">YkyA family protein</fullName>
    </submittedName>
</protein>
<name>A0ABZ3CI12_9STAP</name>
<dbReference type="RefSeq" id="WP_342387331.1">
    <property type="nucleotide sequence ID" value="NZ_CP138333.2"/>
</dbReference>
<evidence type="ECO:0000256" key="1">
    <source>
        <dbReference type="SAM" id="SignalP"/>
    </source>
</evidence>
<accession>A0ABZ3CI12</accession>
<feature type="chain" id="PRO_5045309680" evidence="1">
    <location>
        <begin position="26"/>
        <end position="212"/>
    </location>
</feature>
<dbReference type="PROSITE" id="PS51257">
    <property type="entry name" value="PROKAR_LIPOPROTEIN"/>
    <property type="match status" value="1"/>
</dbReference>
<dbReference type="Gene3D" id="1.20.120.570">
    <property type="entry name" value="YkyA-like"/>
    <property type="match status" value="1"/>
</dbReference>